<comment type="subunit">
    <text evidence="11">Monomer. Binds crRNA and tracrRNA.</text>
</comment>
<dbReference type="PANTHER" id="PTHR33877:SF2">
    <property type="entry name" value="OS07G0170200 PROTEIN"/>
    <property type="match status" value="1"/>
</dbReference>
<evidence type="ECO:0000313" key="14">
    <source>
        <dbReference type="EMBL" id="AHI23432.1"/>
    </source>
</evidence>
<dbReference type="Proteomes" id="UP000019222">
    <property type="component" value="Chromosome"/>
</dbReference>
<evidence type="ECO:0000256" key="9">
    <source>
        <dbReference type="ARBA" id="ARBA00023125"/>
    </source>
</evidence>
<dbReference type="GO" id="GO:0004519">
    <property type="term" value="F:endonuclease activity"/>
    <property type="evidence" value="ECO:0007669"/>
    <property type="project" value="UniProtKB-UniRule"/>
</dbReference>
<dbReference type="GO" id="GO:0051607">
    <property type="term" value="P:defense response to virus"/>
    <property type="evidence" value="ECO:0007669"/>
    <property type="project" value="UniProtKB-KW"/>
</dbReference>
<dbReference type="AlphaFoldDB" id="W5Y2L4"/>
<dbReference type="InterPro" id="IPR036397">
    <property type="entry name" value="RNaseH_sf"/>
</dbReference>
<evidence type="ECO:0000256" key="3">
    <source>
        <dbReference type="ARBA" id="ARBA00022723"/>
    </source>
</evidence>
<evidence type="ECO:0000256" key="5">
    <source>
        <dbReference type="ARBA" id="ARBA00022801"/>
    </source>
</evidence>
<dbReference type="Pfam" id="PF17893">
    <property type="entry name" value="Cas9_b_hairpin"/>
    <property type="match status" value="1"/>
</dbReference>
<keyword evidence="8" id="KW-0051">Antiviral defense</keyword>
<dbReference type="InterPro" id="IPR052892">
    <property type="entry name" value="NA-targeting_endonuclease"/>
</dbReference>
<dbReference type="PROSITE" id="PS51749">
    <property type="entry name" value="HNH_CAS9"/>
    <property type="match status" value="1"/>
</dbReference>
<dbReference type="Gene3D" id="3.30.70.3520">
    <property type="match status" value="1"/>
</dbReference>
<dbReference type="RefSeq" id="WP_025253428.1">
    <property type="nucleotide sequence ID" value="NZ_CP004353.1"/>
</dbReference>
<evidence type="ECO:0000256" key="10">
    <source>
        <dbReference type="ARBA" id="ARBA00023211"/>
    </source>
</evidence>
<dbReference type="InterPro" id="IPR003615">
    <property type="entry name" value="HNH_nuc"/>
</dbReference>
<keyword evidence="10" id="KW-0464">Manganese</keyword>
<evidence type="ECO:0000256" key="2">
    <source>
        <dbReference type="ARBA" id="ARBA00022722"/>
    </source>
</evidence>
<accession>W5Y2L4</accession>
<dbReference type="Pfam" id="PF01844">
    <property type="entry name" value="HNH"/>
    <property type="match status" value="1"/>
</dbReference>
<evidence type="ECO:0000256" key="12">
    <source>
        <dbReference type="PROSITE-ProRule" id="PRU01085"/>
    </source>
</evidence>
<keyword evidence="6" id="KW-0460">Magnesium</keyword>
<dbReference type="GO" id="GO:0003723">
    <property type="term" value="F:RNA binding"/>
    <property type="evidence" value="ECO:0007669"/>
    <property type="project" value="UniProtKB-UniRule"/>
</dbReference>
<dbReference type="KEGG" id="cvt:B843_10235"/>
<dbReference type="PANTHER" id="PTHR33877">
    <property type="entry name" value="SLL1193 PROTEIN"/>
    <property type="match status" value="1"/>
</dbReference>
<keyword evidence="3" id="KW-0479">Metal-binding</keyword>
<dbReference type="InterPro" id="IPR040619">
    <property type="entry name" value="Cas9_alpha-helical_lobe"/>
</dbReference>
<evidence type="ECO:0000313" key="15">
    <source>
        <dbReference type="Proteomes" id="UP000019222"/>
    </source>
</evidence>
<evidence type="ECO:0000256" key="4">
    <source>
        <dbReference type="ARBA" id="ARBA00022759"/>
    </source>
</evidence>
<dbReference type="InterPro" id="IPR041225">
    <property type="entry name" value="Cas9_Topo"/>
</dbReference>
<keyword evidence="7" id="KW-0694">RNA-binding</keyword>
<dbReference type="Pfam" id="PF18525">
    <property type="entry name" value="Cas9_C"/>
    <property type="match status" value="1"/>
</dbReference>
<dbReference type="InterPro" id="IPR002711">
    <property type="entry name" value="HNH"/>
</dbReference>
<dbReference type="HOGENOM" id="CLU_280423_0_0_11"/>
<keyword evidence="2 12" id="KW-0540">Nuclease</keyword>
<reference evidence="14 15" key="1">
    <citation type="submission" date="2013-02" db="EMBL/GenBank/DDBJ databases">
        <title>The complete genome sequence of Corynebacterium vitaeruminis DSM 20294.</title>
        <authorList>
            <person name="Ruckert C."/>
            <person name="Albersmeier A."/>
            <person name="Kalinowski J."/>
        </authorList>
    </citation>
    <scope>NUCLEOTIDE SEQUENCE [LARGE SCALE GENOMIC DNA]</scope>
    <source>
        <strain evidence="15">ATCC 10234</strain>
    </source>
</reference>
<dbReference type="InterPro" id="IPR041383">
    <property type="entry name" value="RuvC_III"/>
</dbReference>
<gene>
    <name evidence="14" type="ORF">B843_10235</name>
</gene>
<dbReference type="NCBIfam" id="TIGR01865">
    <property type="entry name" value="cas_Csn1"/>
    <property type="match status" value="1"/>
</dbReference>
<dbReference type="GO" id="GO:0003677">
    <property type="term" value="F:DNA binding"/>
    <property type="evidence" value="ECO:0007669"/>
    <property type="project" value="UniProtKB-UniRule"/>
</dbReference>
<dbReference type="InterPro" id="IPR028629">
    <property type="entry name" value="Cas9"/>
</dbReference>
<keyword evidence="9 12" id="KW-0238">DNA-binding</keyword>
<dbReference type="InterPro" id="IPR033114">
    <property type="entry name" value="HNH_CAS9"/>
</dbReference>
<keyword evidence="5 12" id="KW-0378">Hydrolase</keyword>
<dbReference type="InterPro" id="IPR040796">
    <property type="entry name" value="Cas9_b_hairpin"/>
</dbReference>
<dbReference type="SMART" id="SM00507">
    <property type="entry name" value="HNHc"/>
    <property type="match status" value="1"/>
</dbReference>
<keyword evidence="15" id="KW-1185">Reference proteome</keyword>
<dbReference type="STRING" id="1224164.B843_10235"/>
<keyword evidence="4 12" id="KW-0255">Endonuclease</keyword>
<dbReference type="PATRIC" id="fig|1224164.3.peg.2062"/>
<dbReference type="Gene3D" id="3.30.420.10">
    <property type="entry name" value="Ribonuclease H-like superfamily/Ribonuclease H"/>
    <property type="match status" value="2"/>
</dbReference>
<dbReference type="EMBL" id="CP004353">
    <property type="protein sequence ID" value="AHI23432.1"/>
    <property type="molecule type" value="Genomic_DNA"/>
</dbReference>
<proteinExistence type="predicted"/>
<evidence type="ECO:0000259" key="13">
    <source>
        <dbReference type="PROSITE" id="PS51749"/>
    </source>
</evidence>
<organism evidence="14 15">
    <name type="scientific">Corynebacterium vitaeruminis DSM 20294</name>
    <dbReference type="NCBI Taxonomy" id="1224164"/>
    <lineage>
        <taxon>Bacteria</taxon>
        <taxon>Bacillati</taxon>
        <taxon>Actinomycetota</taxon>
        <taxon>Actinomycetes</taxon>
        <taxon>Mycobacteriales</taxon>
        <taxon>Corynebacteriaceae</taxon>
        <taxon>Corynebacterium</taxon>
    </lineage>
</organism>
<name>W5Y2L4_9CORY</name>
<dbReference type="GO" id="GO:0008270">
    <property type="term" value="F:zinc ion binding"/>
    <property type="evidence" value="ECO:0007669"/>
    <property type="project" value="InterPro"/>
</dbReference>
<sequence>MVSLKYRVGIDVGTFSVGLAAIEVDEKDMPVKILSAVSHIHDSGLDPDQQQDAVTRLASSGIARRTRRLYRRKRRRLVQLDKFIEGLGWPVKEFEEYSDPFMPWHARAELAAGFIEDEAERNEKLSIAMRHIARHRGWRNPYSKVSTLHTEVAPSEAFLAIKEEIAKVAGIKIPDDITVGQLVAFCNLGKHRLRGKGGVLSSRLLQSDHANEIIVIGRMQNLDSSLVKQLINEVFKAESPKGSAAGRTGVDPLQPSKKRALKATEEFQRYRIASLIGNLRIREGSGQRRLTKEETSLVFDHLINLKPKSEPSWLAVCEILGIDRGNLRGTATMTDDGERAGAAPPVHETTRRILNCKVKPLVAWWMEANAEDRYAMIKALANSEVDDFDSQSGAKVQAFFAELSDEDNLKLDSLHLPMGRAAYCEDTLARITKRILENGEDLYEARLHEFQTPVDWTPPAPEIGAPVGNPAVDRVLKAVSRWLETAVDTWGVPTHITIEHVRDAFTSERKSREIDRDQQRRAKRNYEVFAEMEKTLGVQNRNRSDLTRYLAVQRQNGQCAYCGTPISYQGEGKDNFEMDHIVPQAGPGSTNKRENLVAVCPSCNRSKGNVPFAVWAAKSTNPNISVKAAVERTRHWLADPGLNATQFAKFRKAVCDRLSRVSIDEEIDARSIESVAWMANELRGRIAQRFAKDGTKVAVYRGELTAKARGASGISKRLVFLDGYGKTRFDRRHHAVDAAVITFITPTIATILAQRDSMRDSQNLLREPAQWKEFTGLEEKDRFMWTRWKIQMEKLSVLLNEALANDRIVVMSNLRLRLGNGSAHEDTIGKLTKLHVGDALSVAMIDRAASEALWCALTRHPDFDPKEGLPADPSRQIRIHGTRLGATDEIGFFPVNAGCIALNGGYVELGSSFHHARIYKITSGKKPVYAMMRVYTVDLLPYRNQDLFTAEIKPQSMTMRQCEPKLRKAIAEGNAEYLGWLVVDDELLIDPTPFSDGQVGNAQQELGPIRRWRIDGFPLNSKFRLRPIQMSTEGLDLKAPSGVKKDRFGPDVRKIVDSPGWRPAVNKLFSSGKVTVIRRDALGRPRLESAAHLPISWKVE</sequence>
<dbReference type="GO" id="GO:0016787">
    <property type="term" value="F:hydrolase activity"/>
    <property type="evidence" value="ECO:0007669"/>
    <property type="project" value="UniProtKB-KW"/>
</dbReference>
<evidence type="ECO:0000256" key="11">
    <source>
        <dbReference type="ARBA" id="ARBA00046380"/>
    </source>
</evidence>
<dbReference type="eggNOG" id="COG3513">
    <property type="taxonomic scope" value="Bacteria"/>
</dbReference>
<protein>
    <submittedName>
        <fullName evidence="14">CRISPR-associated endonuclease</fullName>
    </submittedName>
</protein>
<evidence type="ECO:0000256" key="1">
    <source>
        <dbReference type="ARBA" id="ARBA00001946"/>
    </source>
</evidence>
<dbReference type="Pfam" id="PF18470">
    <property type="entry name" value="Cas9_a"/>
    <property type="match status" value="1"/>
</dbReference>
<evidence type="ECO:0000256" key="6">
    <source>
        <dbReference type="ARBA" id="ARBA00022842"/>
    </source>
</evidence>
<comment type="cofactor">
    <cofactor evidence="1">
        <name>Mg(2+)</name>
        <dbReference type="ChEBI" id="CHEBI:18420"/>
    </cofactor>
</comment>
<evidence type="ECO:0000256" key="7">
    <source>
        <dbReference type="ARBA" id="ARBA00022884"/>
    </source>
</evidence>
<dbReference type="InterPro" id="IPR041217">
    <property type="entry name" value="Cas9_C"/>
</dbReference>
<evidence type="ECO:0000256" key="8">
    <source>
        <dbReference type="ARBA" id="ARBA00023118"/>
    </source>
</evidence>
<dbReference type="Gene3D" id="1.10.30.50">
    <property type="match status" value="1"/>
</dbReference>
<dbReference type="Pfam" id="PF17894">
    <property type="entry name" value="Cas9_Topo"/>
    <property type="match status" value="1"/>
</dbReference>
<dbReference type="Pfam" id="PF18541">
    <property type="entry name" value="RuvC_III"/>
    <property type="match status" value="1"/>
</dbReference>
<feature type="domain" description="HNH Cas9-type" evidence="13">
    <location>
        <begin position="507"/>
        <end position="672"/>
    </location>
</feature>